<accession>A0A150QK97</accession>
<gene>
    <name evidence="1" type="ORF">BE15_10520</name>
</gene>
<dbReference type="EMBL" id="JEMA01000571">
    <property type="protein sequence ID" value="KYF68427.1"/>
    <property type="molecule type" value="Genomic_DNA"/>
</dbReference>
<protein>
    <submittedName>
        <fullName evidence="1">Uncharacterized protein</fullName>
    </submittedName>
</protein>
<reference evidence="1 2" key="1">
    <citation type="submission" date="2014-02" db="EMBL/GenBank/DDBJ databases">
        <title>The small core and large imbalanced accessory genome model reveals a collaborative survival strategy of Sorangium cellulosum strains in nature.</title>
        <authorList>
            <person name="Han K."/>
            <person name="Peng R."/>
            <person name="Blom J."/>
            <person name="Li Y.-Z."/>
        </authorList>
    </citation>
    <scope>NUCLEOTIDE SEQUENCE [LARGE SCALE GENOMIC DNA]</scope>
    <source>
        <strain evidence="1 2">So0008-312</strain>
    </source>
</reference>
<evidence type="ECO:0000313" key="1">
    <source>
        <dbReference type="EMBL" id="KYF68427.1"/>
    </source>
</evidence>
<comment type="caution">
    <text evidence="1">The sequence shown here is derived from an EMBL/GenBank/DDBJ whole genome shotgun (WGS) entry which is preliminary data.</text>
</comment>
<dbReference type="AlphaFoldDB" id="A0A150QK97"/>
<name>A0A150QK97_SORCE</name>
<proteinExistence type="predicted"/>
<sequence length="63" mass="7480">MISEAVLNSMKQLVLADPIDAFQKKVVRQCHPVLLLVELYCVLSRENFKTLRRSRYRRMDRNS</sequence>
<evidence type="ECO:0000313" key="2">
    <source>
        <dbReference type="Proteomes" id="UP000075260"/>
    </source>
</evidence>
<organism evidence="1 2">
    <name type="scientific">Sorangium cellulosum</name>
    <name type="common">Polyangium cellulosum</name>
    <dbReference type="NCBI Taxonomy" id="56"/>
    <lineage>
        <taxon>Bacteria</taxon>
        <taxon>Pseudomonadati</taxon>
        <taxon>Myxococcota</taxon>
        <taxon>Polyangia</taxon>
        <taxon>Polyangiales</taxon>
        <taxon>Polyangiaceae</taxon>
        <taxon>Sorangium</taxon>
    </lineage>
</organism>
<dbReference type="Proteomes" id="UP000075260">
    <property type="component" value="Unassembled WGS sequence"/>
</dbReference>